<evidence type="ECO:0000313" key="4">
    <source>
        <dbReference type="Proteomes" id="UP000234190"/>
    </source>
</evidence>
<evidence type="ECO:0000313" key="3">
    <source>
        <dbReference type="EMBL" id="PLC48113.1"/>
    </source>
</evidence>
<reference evidence="3 4" key="1">
    <citation type="submission" date="2017-10" db="EMBL/GenBank/DDBJ databases">
        <title>Two draft genome sequences of Pusillimonas sp. strains isolated from a nitrate- and radionuclide-contaminated groundwater in Russia.</title>
        <authorList>
            <person name="Grouzdev D.S."/>
            <person name="Tourova T.P."/>
            <person name="Goeva M.A."/>
            <person name="Babich T.L."/>
            <person name="Sokolova D.S."/>
            <person name="Abdullin R."/>
            <person name="Poltaraus A.B."/>
            <person name="Toshchakov S.V."/>
            <person name="Nazina T.N."/>
        </authorList>
    </citation>
    <scope>NUCLEOTIDE SEQUENCE [LARGE SCALE GENOMIC DNA]</scope>
    <source>
        <strain evidence="3 4">JR1/69-3-13</strain>
    </source>
</reference>
<accession>A0A2N4TZC1</accession>
<dbReference type="AlphaFoldDB" id="A0A2N4TZC1"/>
<feature type="compositionally biased region" description="Polar residues" evidence="1">
    <location>
        <begin position="115"/>
        <end position="129"/>
    </location>
</feature>
<dbReference type="OrthoDB" id="8686962at2"/>
<dbReference type="EMBL" id="PDNW01000027">
    <property type="protein sequence ID" value="PLC48113.1"/>
    <property type="molecule type" value="Genomic_DNA"/>
</dbReference>
<name>A0A2N4TZC1_9BURK</name>
<protein>
    <submittedName>
        <fullName evidence="3">Uncharacterized protein</fullName>
    </submittedName>
</protein>
<feature type="region of interest" description="Disordered" evidence="1">
    <location>
        <begin position="109"/>
        <end position="129"/>
    </location>
</feature>
<evidence type="ECO:0000256" key="2">
    <source>
        <dbReference type="SAM" id="SignalP"/>
    </source>
</evidence>
<organism evidence="3 4">
    <name type="scientific">Pollutimonas subterranea</name>
    <dbReference type="NCBI Taxonomy" id="2045210"/>
    <lineage>
        <taxon>Bacteria</taxon>
        <taxon>Pseudomonadati</taxon>
        <taxon>Pseudomonadota</taxon>
        <taxon>Betaproteobacteria</taxon>
        <taxon>Burkholderiales</taxon>
        <taxon>Alcaligenaceae</taxon>
        <taxon>Pollutimonas</taxon>
    </lineage>
</organism>
<comment type="caution">
    <text evidence="3">The sequence shown here is derived from an EMBL/GenBank/DDBJ whole genome shotgun (WGS) entry which is preliminary data.</text>
</comment>
<feature type="signal peptide" evidence="2">
    <location>
        <begin position="1"/>
        <end position="20"/>
    </location>
</feature>
<keyword evidence="2" id="KW-0732">Signal</keyword>
<proteinExistence type="predicted"/>
<feature type="chain" id="PRO_5014937187" evidence="2">
    <location>
        <begin position="21"/>
        <end position="160"/>
    </location>
</feature>
<sequence>MRIVRLVVSSIILSSASALALAQTADEHNVHHPELAATGGTSASGQTDVDPALLEKQMDTHMQTMHAFHEKLQKASPDERQALMSEHHKLMQEGMKMMGMASAGMQGMGMKDGMSPQTAEKTSTKSSAAHHTMMLKRMDMMQSMMQMMMDRMPAPTTPPQ</sequence>
<gene>
    <name evidence="3" type="ORF">CR159_19875</name>
</gene>
<evidence type="ECO:0000256" key="1">
    <source>
        <dbReference type="SAM" id="MobiDB-lite"/>
    </source>
</evidence>
<dbReference type="RefSeq" id="WP_102075699.1">
    <property type="nucleotide sequence ID" value="NZ_PDNW01000027.1"/>
</dbReference>
<keyword evidence="4" id="KW-1185">Reference proteome</keyword>
<dbReference type="Proteomes" id="UP000234190">
    <property type="component" value="Unassembled WGS sequence"/>
</dbReference>